<keyword evidence="4" id="KW-1185">Reference proteome</keyword>
<dbReference type="Pfam" id="PF03743">
    <property type="entry name" value="TrbI"/>
    <property type="match status" value="1"/>
</dbReference>
<keyword evidence="2" id="KW-1133">Transmembrane helix</keyword>
<organism evidence="3 4">
    <name type="scientific">Alteromonas macleodii</name>
    <name type="common">Pseudoalteromonas macleodii</name>
    <dbReference type="NCBI Taxonomy" id="28108"/>
    <lineage>
        <taxon>Bacteria</taxon>
        <taxon>Pseudomonadati</taxon>
        <taxon>Pseudomonadota</taxon>
        <taxon>Gammaproteobacteria</taxon>
        <taxon>Alteromonadales</taxon>
        <taxon>Alteromonadaceae</taxon>
        <taxon>Alteromonas/Salinimonas group</taxon>
        <taxon>Alteromonas</taxon>
    </lineage>
</organism>
<evidence type="ECO:0000256" key="1">
    <source>
        <dbReference type="SAM" id="Coils"/>
    </source>
</evidence>
<dbReference type="EMBL" id="MIPY01000058">
    <property type="protein sequence ID" value="OES24846.1"/>
    <property type="molecule type" value="Genomic_DNA"/>
</dbReference>
<proteinExistence type="predicted"/>
<evidence type="ECO:0000313" key="3">
    <source>
        <dbReference type="EMBL" id="OES24846.1"/>
    </source>
</evidence>
<dbReference type="CDD" id="cd16430">
    <property type="entry name" value="TraB"/>
    <property type="match status" value="1"/>
</dbReference>
<reference evidence="3 4" key="1">
    <citation type="submission" date="2016-09" db="EMBL/GenBank/DDBJ databases">
        <title>Draft Genome Sequence of four Alteromonas macleodii strains isolated from copper coupons and grown long-term at elevated copper levels.</title>
        <authorList>
            <person name="Cusick K."/>
            <person name="Dale J."/>
            <person name="Little B."/>
            <person name="Biffinger J."/>
        </authorList>
    </citation>
    <scope>NUCLEOTIDE SEQUENCE [LARGE SCALE GENOMIC DNA]</scope>
    <source>
        <strain evidence="3 4">KCP01</strain>
    </source>
</reference>
<feature type="transmembrane region" description="Helical" evidence="2">
    <location>
        <begin position="20"/>
        <end position="38"/>
    </location>
</feature>
<dbReference type="Proteomes" id="UP000095392">
    <property type="component" value="Unassembled WGS sequence"/>
</dbReference>
<keyword evidence="1" id="KW-0175">Coiled coil</keyword>
<keyword evidence="2" id="KW-0812">Transmembrane</keyword>
<dbReference type="AlphaFoldDB" id="A0AB36FNE4"/>
<dbReference type="RefSeq" id="WP_069945351.1">
    <property type="nucleotide sequence ID" value="NZ_MIPW01000063.1"/>
</dbReference>
<accession>A0AB36FNE4</accession>
<sequence length="402" mass="44042">MEKLRIWFQNQDPDKRQKVIKFSVIGIVVVIVLGYYFLGGEGEKRELEQQAALEAAETEEALDSFDLLADDVSQTFDNQFESQNQAIDSAVSTAEQSAAEVSQMKRQLDQILEALNNQSAAPQTSSQSTPFIEIPPEQQQGYVPPQAFRNLDEPTFEEPTQIIGTIGRIQGTRQPAEKKTEAQEKYFLPMSFAKAQSLHGLRIVTTEGAMADPEQLLIRIQAPNILPNSIRSDLEGCFLMSSATAHLAKRRVDPQLVMLSCLDKDGNSVIEEEVQGYVVDSDGNKGMSANIVSEMSDFIWRALLTGTVGGIGEGVSLAGVQNSITGGGQVQTFDPDRISQSALGNGLKNGSEAIQEIFIDLAKQHAPVAEVGNSKQIMVVFQKGVWLHIKPRYERTVIASAN</sequence>
<evidence type="ECO:0000313" key="4">
    <source>
        <dbReference type="Proteomes" id="UP000095392"/>
    </source>
</evidence>
<dbReference type="InterPro" id="IPR005498">
    <property type="entry name" value="T4SS_VirB10/TraB/TrbI"/>
</dbReference>
<evidence type="ECO:0000256" key="2">
    <source>
        <dbReference type="SAM" id="Phobius"/>
    </source>
</evidence>
<feature type="coiled-coil region" evidence="1">
    <location>
        <begin position="94"/>
        <end position="121"/>
    </location>
</feature>
<comment type="caution">
    <text evidence="3">The sequence shown here is derived from an EMBL/GenBank/DDBJ whole genome shotgun (WGS) entry which is preliminary data.</text>
</comment>
<keyword evidence="2" id="KW-0472">Membrane</keyword>
<protein>
    <submittedName>
        <fullName evidence="3">Bacterial conjugation TrbI-like family protein</fullName>
    </submittedName>
</protein>
<name>A0AB36FNE4_ALTMA</name>
<gene>
    <name evidence="3" type="ORF">BFV95_4605</name>
</gene>